<dbReference type="KEGG" id="mbe:MBM_02745"/>
<dbReference type="HOGENOM" id="CLU_1661137_0_0_1"/>
<dbReference type="Proteomes" id="UP000006753">
    <property type="component" value="Unassembled WGS sequence"/>
</dbReference>
<organism evidence="2 3">
    <name type="scientific">Marssonina brunnea f. sp. multigermtubi (strain MB_m1)</name>
    <name type="common">Marssonina leaf spot fungus</name>
    <dbReference type="NCBI Taxonomy" id="1072389"/>
    <lineage>
        <taxon>Eukaryota</taxon>
        <taxon>Fungi</taxon>
        <taxon>Dikarya</taxon>
        <taxon>Ascomycota</taxon>
        <taxon>Pezizomycotina</taxon>
        <taxon>Leotiomycetes</taxon>
        <taxon>Helotiales</taxon>
        <taxon>Drepanopezizaceae</taxon>
        <taxon>Drepanopeziza</taxon>
    </lineage>
</organism>
<dbReference type="InParanoid" id="K1XF51"/>
<dbReference type="EMBL" id="JH921431">
    <property type="protein sequence ID" value="EKD19508.1"/>
    <property type="molecule type" value="Genomic_DNA"/>
</dbReference>
<evidence type="ECO:0000313" key="3">
    <source>
        <dbReference type="Proteomes" id="UP000006753"/>
    </source>
</evidence>
<sequence length="159" mass="18069">MTAEEKYSISLRKLAVDMKPVIREGEARPEVYEEMKIKDGLGTQSHLLFLMRHIDSISEDGTLPPFDVFWDDCLYDQKMPEVVMGTDWGLARAVRRRVEEEGIERNATSSQREVKSAGAGADTEDEDEDEDEGEDEDWVDIQVGVEVGVEVEVEDWVDT</sequence>
<accession>K1XF51</accession>
<name>K1XF51_MARBU</name>
<feature type="region of interest" description="Disordered" evidence="1">
    <location>
        <begin position="99"/>
        <end position="141"/>
    </location>
</feature>
<evidence type="ECO:0000256" key="1">
    <source>
        <dbReference type="SAM" id="MobiDB-lite"/>
    </source>
</evidence>
<protein>
    <submittedName>
        <fullName evidence="2">Uncharacterized protein</fullName>
    </submittedName>
</protein>
<proteinExistence type="predicted"/>
<dbReference type="AlphaFoldDB" id="K1XF51"/>
<evidence type="ECO:0000313" key="2">
    <source>
        <dbReference type="EMBL" id="EKD19508.1"/>
    </source>
</evidence>
<feature type="compositionally biased region" description="Acidic residues" evidence="1">
    <location>
        <begin position="122"/>
        <end position="139"/>
    </location>
</feature>
<gene>
    <name evidence="2" type="ORF">MBM_02745</name>
</gene>
<reference evidence="2 3" key="1">
    <citation type="journal article" date="2012" name="BMC Genomics">
        <title>Sequencing the genome of Marssonina brunnea reveals fungus-poplar co-evolution.</title>
        <authorList>
            <person name="Zhu S."/>
            <person name="Cao Y.-Z."/>
            <person name="Jiang C."/>
            <person name="Tan B.-Y."/>
            <person name="Wang Z."/>
            <person name="Feng S."/>
            <person name="Zhang L."/>
            <person name="Su X.-H."/>
            <person name="Brejova B."/>
            <person name="Vinar T."/>
            <person name="Xu M."/>
            <person name="Wang M.-X."/>
            <person name="Zhang S.-G."/>
            <person name="Huang M.-R."/>
            <person name="Wu R."/>
            <person name="Zhou Y."/>
        </authorList>
    </citation>
    <scope>NUCLEOTIDE SEQUENCE [LARGE SCALE GENOMIC DNA]</scope>
    <source>
        <strain evidence="2 3">MB_m1</strain>
    </source>
</reference>
<keyword evidence="3" id="KW-1185">Reference proteome</keyword>